<evidence type="ECO:0000313" key="3">
    <source>
        <dbReference type="Proteomes" id="UP000266841"/>
    </source>
</evidence>
<comment type="caution">
    <text evidence="2">The sequence shown here is derived from an EMBL/GenBank/DDBJ whole genome shotgun (WGS) entry which is preliminary data.</text>
</comment>
<accession>K0TG30</accession>
<protein>
    <submittedName>
        <fullName evidence="2">Uncharacterized protein</fullName>
    </submittedName>
</protein>
<dbReference type="Proteomes" id="UP000266841">
    <property type="component" value="Unassembled WGS sequence"/>
</dbReference>
<feature type="compositionally biased region" description="Basic and acidic residues" evidence="1">
    <location>
        <begin position="149"/>
        <end position="158"/>
    </location>
</feature>
<feature type="region of interest" description="Disordered" evidence="1">
    <location>
        <begin position="132"/>
        <end position="181"/>
    </location>
</feature>
<evidence type="ECO:0000256" key="1">
    <source>
        <dbReference type="SAM" id="MobiDB-lite"/>
    </source>
</evidence>
<proteinExistence type="predicted"/>
<reference evidence="2 3" key="1">
    <citation type="journal article" date="2012" name="Genome Biol.">
        <title>Genome and low-iron response of an oceanic diatom adapted to chronic iron limitation.</title>
        <authorList>
            <person name="Lommer M."/>
            <person name="Specht M."/>
            <person name="Roy A.S."/>
            <person name="Kraemer L."/>
            <person name="Andreson R."/>
            <person name="Gutowska M.A."/>
            <person name="Wolf J."/>
            <person name="Bergner S.V."/>
            <person name="Schilhabel M.B."/>
            <person name="Klostermeier U.C."/>
            <person name="Beiko R.G."/>
            <person name="Rosenstiel P."/>
            <person name="Hippler M."/>
            <person name="Laroche J."/>
        </authorList>
    </citation>
    <scope>NUCLEOTIDE SEQUENCE [LARGE SCALE GENOMIC DNA]</scope>
    <source>
        <strain evidence="2 3">CCMP1005</strain>
    </source>
</reference>
<feature type="compositionally biased region" description="Polar residues" evidence="1">
    <location>
        <begin position="107"/>
        <end position="117"/>
    </location>
</feature>
<sequence>MKRLSLLSAKKKPRGPSHLSAVSNTASPPPCDKNNDNSSEATEETSKSSVCYHEETIIIRNVDDSGAHASLKEKREVAQATPFNVVVSTMMTMLRGGSVRDSRGNGADTTGHGSSESLYDYHDSEILVVDGKSNEDGVIVNDSEDDVRENDGATRSDGKPGVVELSPTSSTVSTMGVPVSERATGGGLKTLRNFVSNEVGNCSANFFELARDAMTGMNEIQNGNCLLDLMTDDDSIPVDRMKSIETTSGSVYSV</sequence>
<feature type="region of interest" description="Disordered" evidence="1">
    <location>
        <begin position="97"/>
        <end position="117"/>
    </location>
</feature>
<gene>
    <name evidence="2" type="ORF">THAOC_05890</name>
</gene>
<dbReference type="AlphaFoldDB" id="K0TG30"/>
<dbReference type="EMBL" id="AGNL01005644">
    <property type="protein sequence ID" value="EJK72566.1"/>
    <property type="molecule type" value="Genomic_DNA"/>
</dbReference>
<feature type="compositionally biased region" description="Basic residues" evidence="1">
    <location>
        <begin position="1"/>
        <end position="15"/>
    </location>
</feature>
<feature type="region of interest" description="Disordered" evidence="1">
    <location>
        <begin position="1"/>
        <end position="50"/>
    </location>
</feature>
<keyword evidence="3" id="KW-1185">Reference proteome</keyword>
<name>K0TG30_THAOC</name>
<evidence type="ECO:0000313" key="2">
    <source>
        <dbReference type="EMBL" id="EJK72566.1"/>
    </source>
</evidence>
<organism evidence="2 3">
    <name type="scientific">Thalassiosira oceanica</name>
    <name type="common">Marine diatom</name>
    <dbReference type="NCBI Taxonomy" id="159749"/>
    <lineage>
        <taxon>Eukaryota</taxon>
        <taxon>Sar</taxon>
        <taxon>Stramenopiles</taxon>
        <taxon>Ochrophyta</taxon>
        <taxon>Bacillariophyta</taxon>
        <taxon>Coscinodiscophyceae</taxon>
        <taxon>Thalassiosirophycidae</taxon>
        <taxon>Thalassiosirales</taxon>
        <taxon>Thalassiosiraceae</taxon>
        <taxon>Thalassiosira</taxon>
    </lineage>
</organism>